<dbReference type="PRINTS" id="PR00455">
    <property type="entry name" value="HTHTETR"/>
</dbReference>
<keyword evidence="1 2" id="KW-0238">DNA-binding</keyword>
<dbReference type="PANTHER" id="PTHR30055:SF212">
    <property type="entry name" value="TETR-FAMILY FAMILY TRANSCRIPTIONAL REGULATOR"/>
    <property type="match status" value="1"/>
</dbReference>
<dbReference type="InterPro" id="IPR050109">
    <property type="entry name" value="HTH-type_TetR-like_transc_reg"/>
</dbReference>
<feature type="DNA-binding region" description="H-T-H motif" evidence="2">
    <location>
        <begin position="35"/>
        <end position="54"/>
    </location>
</feature>
<dbReference type="RefSeq" id="WP_013259608.1">
    <property type="nucleotide sequence ID" value="NC_014365.1"/>
</dbReference>
<dbReference type="Gene3D" id="1.10.10.60">
    <property type="entry name" value="Homeodomain-like"/>
    <property type="match status" value="1"/>
</dbReference>
<dbReference type="InterPro" id="IPR036271">
    <property type="entry name" value="Tet_transcr_reg_TetR-rel_C_sf"/>
</dbReference>
<dbReference type="Proteomes" id="UP000009047">
    <property type="component" value="Chromosome"/>
</dbReference>
<evidence type="ECO:0000256" key="1">
    <source>
        <dbReference type="ARBA" id="ARBA00023125"/>
    </source>
</evidence>
<dbReference type="Pfam" id="PF00440">
    <property type="entry name" value="TetR_N"/>
    <property type="match status" value="1"/>
</dbReference>
<dbReference type="GO" id="GO:0000976">
    <property type="term" value="F:transcription cis-regulatory region binding"/>
    <property type="evidence" value="ECO:0007669"/>
    <property type="project" value="TreeGrafter"/>
</dbReference>
<dbReference type="InterPro" id="IPR009057">
    <property type="entry name" value="Homeodomain-like_sf"/>
</dbReference>
<evidence type="ECO:0000313" key="5">
    <source>
        <dbReference type="Proteomes" id="UP000009047"/>
    </source>
</evidence>
<dbReference type="InterPro" id="IPR001647">
    <property type="entry name" value="HTH_TetR"/>
</dbReference>
<dbReference type="AlphaFoldDB" id="E1QMC6"/>
<name>E1QMC6_DESB2</name>
<dbReference type="STRING" id="644282.Deba_2815"/>
<gene>
    <name evidence="4" type="ordered locus">Deba_2815</name>
</gene>
<evidence type="ECO:0000259" key="3">
    <source>
        <dbReference type="PROSITE" id="PS50977"/>
    </source>
</evidence>
<dbReference type="Gene3D" id="1.10.357.10">
    <property type="entry name" value="Tetracycline Repressor, domain 2"/>
    <property type="match status" value="1"/>
</dbReference>
<evidence type="ECO:0000313" key="4">
    <source>
        <dbReference type="EMBL" id="ADK86169.1"/>
    </source>
</evidence>
<dbReference type="SUPFAM" id="SSF46689">
    <property type="entry name" value="Homeodomain-like"/>
    <property type="match status" value="1"/>
</dbReference>
<evidence type="ECO:0000256" key="2">
    <source>
        <dbReference type="PROSITE-ProRule" id="PRU00335"/>
    </source>
</evidence>
<dbReference type="PANTHER" id="PTHR30055">
    <property type="entry name" value="HTH-TYPE TRANSCRIPTIONAL REGULATOR RUTR"/>
    <property type="match status" value="1"/>
</dbReference>
<dbReference type="GO" id="GO:0003700">
    <property type="term" value="F:DNA-binding transcription factor activity"/>
    <property type="evidence" value="ECO:0007669"/>
    <property type="project" value="TreeGrafter"/>
</dbReference>
<dbReference type="KEGG" id="dbr:Deba_2815"/>
<sequence length="212" mass="23839">MSTTQRKQREKQARREHILDAAAGLFAEKGFEAATMAQIARRAELAPGTLYIYFKSKDELYFALLEPQLLAHHQRNLQIAADEAAPADRAIAEVLLEAGRYYLEKPGMIHLLTSYHAQKYRRLLSAECFDRLRELMRANVDVLAALLRRGVEQGLFAPMDALATAIMIWNMAMGVVQGQEARVFRHKRGHGRAAIAAAVDLLMNGIKRRDAP</sequence>
<feature type="domain" description="HTH tetR-type" evidence="3">
    <location>
        <begin position="12"/>
        <end position="72"/>
    </location>
</feature>
<keyword evidence="5" id="KW-1185">Reference proteome</keyword>
<reference evidence="4 5" key="1">
    <citation type="journal article" date="2010" name="Stand. Genomic Sci.">
        <title>Complete genome sequence of Desulfarculus baarsii type strain (2st14).</title>
        <authorList>
            <person name="Sun H."/>
            <person name="Spring S."/>
            <person name="Lapidus A."/>
            <person name="Davenport K."/>
            <person name="Del Rio T.G."/>
            <person name="Tice H."/>
            <person name="Nolan M."/>
            <person name="Copeland A."/>
            <person name="Cheng J.F."/>
            <person name="Lucas S."/>
            <person name="Tapia R."/>
            <person name="Goodwin L."/>
            <person name="Pitluck S."/>
            <person name="Ivanova N."/>
            <person name="Pagani I."/>
            <person name="Mavromatis K."/>
            <person name="Ovchinnikova G."/>
            <person name="Pati A."/>
            <person name="Chen A."/>
            <person name="Palaniappan K."/>
            <person name="Hauser L."/>
            <person name="Chang Y.J."/>
            <person name="Jeffries C.D."/>
            <person name="Detter J.C."/>
            <person name="Han C."/>
            <person name="Rohde M."/>
            <person name="Brambilla E."/>
            <person name="Goker M."/>
            <person name="Woyke T."/>
            <person name="Bristow J."/>
            <person name="Eisen J.A."/>
            <person name="Markowitz V."/>
            <person name="Hugenholtz P."/>
            <person name="Kyrpides N.C."/>
            <person name="Klenk H.P."/>
            <person name="Land M."/>
        </authorList>
    </citation>
    <scope>NUCLEOTIDE SEQUENCE [LARGE SCALE GENOMIC DNA]</scope>
    <source>
        <strain evidence="5">ATCC 33931 / DSM 2075 / LMG 7858 / VKM B-1802 / 2st14</strain>
    </source>
</reference>
<dbReference type="InterPro" id="IPR023772">
    <property type="entry name" value="DNA-bd_HTH_TetR-type_CS"/>
</dbReference>
<dbReference type="EMBL" id="CP002085">
    <property type="protein sequence ID" value="ADK86169.1"/>
    <property type="molecule type" value="Genomic_DNA"/>
</dbReference>
<dbReference type="PROSITE" id="PS50977">
    <property type="entry name" value="HTH_TETR_2"/>
    <property type="match status" value="1"/>
</dbReference>
<protein>
    <submittedName>
        <fullName evidence="4">Transcriptional regulator, TetR family</fullName>
    </submittedName>
</protein>
<proteinExistence type="predicted"/>
<accession>E1QMC6</accession>
<dbReference type="SUPFAM" id="SSF48498">
    <property type="entry name" value="Tetracyclin repressor-like, C-terminal domain"/>
    <property type="match status" value="1"/>
</dbReference>
<dbReference type="HOGENOM" id="CLU_069356_12_1_7"/>
<organism evidence="4 5">
    <name type="scientific">Desulfarculus baarsii (strain ATCC 33931 / DSM 2075 / LMG 7858 / VKM B-1802 / 2st14)</name>
    <dbReference type="NCBI Taxonomy" id="644282"/>
    <lineage>
        <taxon>Bacteria</taxon>
        <taxon>Pseudomonadati</taxon>
        <taxon>Thermodesulfobacteriota</taxon>
        <taxon>Desulfarculia</taxon>
        <taxon>Desulfarculales</taxon>
        <taxon>Desulfarculaceae</taxon>
        <taxon>Desulfarculus</taxon>
    </lineage>
</organism>
<dbReference type="PROSITE" id="PS01081">
    <property type="entry name" value="HTH_TETR_1"/>
    <property type="match status" value="1"/>
</dbReference>
<dbReference type="eggNOG" id="COG1309">
    <property type="taxonomic scope" value="Bacteria"/>
</dbReference>